<accession>A0A1P8W9K0</accession>
<evidence type="ECO:0000313" key="2">
    <source>
        <dbReference type="EMBL" id="APZ90730.1"/>
    </source>
</evidence>
<dbReference type="EMBL" id="CP017641">
    <property type="protein sequence ID" value="APZ90730.1"/>
    <property type="molecule type" value="Genomic_DNA"/>
</dbReference>
<feature type="region of interest" description="Disordered" evidence="1">
    <location>
        <begin position="248"/>
        <end position="268"/>
    </location>
</feature>
<protein>
    <recommendedName>
        <fullName evidence="4">Lipoprotein</fullName>
    </recommendedName>
</protein>
<dbReference type="Pfam" id="PF20360">
    <property type="entry name" value="DUF6655"/>
    <property type="match status" value="1"/>
</dbReference>
<evidence type="ECO:0008006" key="4">
    <source>
        <dbReference type="Google" id="ProtNLM"/>
    </source>
</evidence>
<keyword evidence="3" id="KW-1185">Reference proteome</keyword>
<gene>
    <name evidence="2" type="ORF">Fuma_00311</name>
</gene>
<sequence length="268" mass="28990">MRAIAIQIVIVCTMLTTIGCGTTQQRSGTEQLLLSDSVDRTVDQLDFAALSGRKVYLDTTYIQAVKGTMFVNADYIISAMRQKLTTSGCVVRDNKADADYVVEARVGALGTDSLEVTYGLPASNALSQAATVLSTAPAMPVIPEISFGKRNASLSTSKIVCFAYHRETGTPVWQSGSAISKSDAKDTWLMGAGPWQRGSIYEEPKFAGMRLRLPSFLRRSNENKPPEAVTVADAHQFVHPAVLEQQIADAAKSDDSVVPASHEEEKKE</sequence>
<proteinExistence type="predicted"/>
<dbReference type="InterPro" id="IPR046596">
    <property type="entry name" value="DUF6655"/>
</dbReference>
<dbReference type="OrthoDB" id="276267at2"/>
<reference evidence="2 3" key="1">
    <citation type="journal article" date="2016" name="Front. Microbiol.">
        <title>Fuerstia marisgermanicae gen. nov., sp. nov., an Unusual Member of the Phylum Planctomycetes from the German Wadden Sea.</title>
        <authorList>
            <person name="Kohn T."/>
            <person name="Heuer A."/>
            <person name="Jogler M."/>
            <person name="Vollmers J."/>
            <person name="Boedeker C."/>
            <person name="Bunk B."/>
            <person name="Rast P."/>
            <person name="Borchert D."/>
            <person name="Glockner I."/>
            <person name="Freese H.M."/>
            <person name="Klenk H.P."/>
            <person name="Overmann J."/>
            <person name="Kaster A.K."/>
            <person name="Rohde M."/>
            <person name="Wiegand S."/>
            <person name="Jogler C."/>
        </authorList>
    </citation>
    <scope>NUCLEOTIDE SEQUENCE [LARGE SCALE GENOMIC DNA]</scope>
    <source>
        <strain evidence="2 3">NH11</strain>
    </source>
</reference>
<name>A0A1P8W9K0_9PLAN</name>
<feature type="compositionally biased region" description="Basic and acidic residues" evidence="1">
    <location>
        <begin position="251"/>
        <end position="268"/>
    </location>
</feature>
<organism evidence="2 3">
    <name type="scientific">Fuerstiella marisgermanici</name>
    <dbReference type="NCBI Taxonomy" id="1891926"/>
    <lineage>
        <taxon>Bacteria</taxon>
        <taxon>Pseudomonadati</taxon>
        <taxon>Planctomycetota</taxon>
        <taxon>Planctomycetia</taxon>
        <taxon>Planctomycetales</taxon>
        <taxon>Planctomycetaceae</taxon>
        <taxon>Fuerstiella</taxon>
    </lineage>
</organism>
<dbReference type="KEGG" id="fmr:Fuma_00311"/>
<evidence type="ECO:0000256" key="1">
    <source>
        <dbReference type="SAM" id="MobiDB-lite"/>
    </source>
</evidence>
<dbReference type="PROSITE" id="PS51257">
    <property type="entry name" value="PROKAR_LIPOPROTEIN"/>
    <property type="match status" value="1"/>
</dbReference>
<dbReference type="Proteomes" id="UP000187735">
    <property type="component" value="Chromosome"/>
</dbReference>
<evidence type="ECO:0000313" key="3">
    <source>
        <dbReference type="Proteomes" id="UP000187735"/>
    </source>
</evidence>
<dbReference type="AlphaFoldDB" id="A0A1P8W9K0"/>
<dbReference type="RefSeq" id="WP_077022580.1">
    <property type="nucleotide sequence ID" value="NZ_CP017641.1"/>
</dbReference>